<sequence length="93" mass="10947">MAFQMEYENALDELFSSSSPGFIGINSKILKSLLEICIPILQIPFDECLNLKIMKIYIIELHRITNEINVNKGFTFNRIIFKFQNNHFKKFKT</sequence>
<dbReference type="EMBL" id="REGN01005776">
    <property type="protein sequence ID" value="RNA12049.1"/>
    <property type="molecule type" value="Genomic_DNA"/>
</dbReference>
<proteinExistence type="predicted"/>
<evidence type="ECO:0000313" key="1">
    <source>
        <dbReference type="EMBL" id="RNA12049.1"/>
    </source>
</evidence>
<keyword evidence="2" id="KW-1185">Reference proteome</keyword>
<protein>
    <submittedName>
        <fullName evidence="1">Uncharacterized protein</fullName>
    </submittedName>
</protein>
<dbReference type="AlphaFoldDB" id="A0A3M7QL92"/>
<accession>A0A3M7QL92</accession>
<name>A0A3M7QL92_BRAPC</name>
<gene>
    <name evidence="1" type="ORF">BpHYR1_040063</name>
</gene>
<organism evidence="1 2">
    <name type="scientific">Brachionus plicatilis</name>
    <name type="common">Marine rotifer</name>
    <name type="synonym">Brachionus muelleri</name>
    <dbReference type="NCBI Taxonomy" id="10195"/>
    <lineage>
        <taxon>Eukaryota</taxon>
        <taxon>Metazoa</taxon>
        <taxon>Spiralia</taxon>
        <taxon>Gnathifera</taxon>
        <taxon>Rotifera</taxon>
        <taxon>Eurotatoria</taxon>
        <taxon>Monogononta</taxon>
        <taxon>Pseudotrocha</taxon>
        <taxon>Ploima</taxon>
        <taxon>Brachionidae</taxon>
        <taxon>Brachionus</taxon>
    </lineage>
</organism>
<comment type="caution">
    <text evidence="1">The sequence shown here is derived from an EMBL/GenBank/DDBJ whole genome shotgun (WGS) entry which is preliminary data.</text>
</comment>
<dbReference type="Proteomes" id="UP000276133">
    <property type="component" value="Unassembled WGS sequence"/>
</dbReference>
<evidence type="ECO:0000313" key="2">
    <source>
        <dbReference type="Proteomes" id="UP000276133"/>
    </source>
</evidence>
<reference evidence="1 2" key="1">
    <citation type="journal article" date="2018" name="Sci. Rep.">
        <title>Genomic signatures of local adaptation to the degree of environmental predictability in rotifers.</title>
        <authorList>
            <person name="Franch-Gras L."/>
            <person name="Hahn C."/>
            <person name="Garcia-Roger E.M."/>
            <person name="Carmona M.J."/>
            <person name="Serra M."/>
            <person name="Gomez A."/>
        </authorList>
    </citation>
    <scope>NUCLEOTIDE SEQUENCE [LARGE SCALE GENOMIC DNA]</scope>
    <source>
        <strain evidence="1">HYR1</strain>
    </source>
</reference>